<dbReference type="PANTHER" id="PTHR10106:SF38">
    <property type="entry name" value="LYSOSOMAL MEMBRANE ASCORBATE-DEPENDENT FERRIREDUCTASE CYB561A3"/>
    <property type="match status" value="1"/>
</dbReference>
<feature type="domain" description="Cytochrome b561" evidence="25">
    <location>
        <begin position="48"/>
        <end position="255"/>
    </location>
</feature>
<keyword evidence="15 24" id="KW-0472">Membrane</keyword>
<evidence type="ECO:0000256" key="10">
    <source>
        <dbReference type="ARBA" id="ARBA00022967"/>
    </source>
</evidence>
<evidence type="ECO:0000256" key="18">
    <source>
        <dbReference type="ARBA" id="ARBA00024225"/>
    </source>
</evidence>
<organism evidence="26 27">
    <name type="scientific">Alligator mississippiensis</name>
    <name type="common">American alligator</name>
    <dbReference type="NCBI Taxonomy" id="8496"/>
    <lineage>
        <taxon>Eukaryota</taxon>
        <taxon>Metazoa</taxon>
        <taxon>Chordata</taxon>
        <taxon>Craniata</taxon>
        <taxon>Vertebrata</taxon>
        <taxon>Euteleostomi</taxon>
        <taxon>Archelosauria</taxon>
        <taxon>Archosauria</taxon>
        <taxon>Crocodylia</taxon>
        <taxon>Alligatoridae</taxon>
        <taxon>Alligatorinae</taxon>
        <taxon>Alligator</taxon>
    </lineage>
</organism>
<evidence type="ECO:0000256" key="11">
    <source>
        <dbReference type="ARBA" id="ARBA00022982"/>
    </source>
</evidence>
<evidence type="ECO:0000256" key="14">
    <source>
        <dbReference type="ARBA" id="ARBA00023004"/>
    </source>
</evidence>
<dbReference type="STRING" id="8496.A0A151NY37"/>
<evidence type="ECO:0000256" key="21">
    <source>
        <dbReference type="ARBA" id="ARBA00042571"/>
    </source>
</evidence>
<dbReference type="Pfam" id="PF03188">
    <property type="entry name" value="Cytochrom_B561"/>
    <property type="match status" value="1"/>
</dbReference>
<keyword evidence="9" id="KW-0967">Endosome</keyword>
<comment type="catalytic activity">
    <reaction evidence="23">
        <text>Fe(3+)(out) + L-ascorbate(in) = monodehydro-L-ascorbate radical(in) + Fe(2+)(out) + H(+)</text>
        <dbReference type="Rhea" id="RHEA:30403"/>
        <dbReference type="ChEBI" id="CHEBI:15378"/>
        <dbReference type="ChEBI" id="CHEBI:29033"/>
        <dbReference type="ChEBI" id="CHEBI:29034"/>
        <dbReference type="ChEBI" id="CHEBI:38290"/>
        <dbReference type="ChEBI" id="CHEBI:59513"/>
        <dbReference type="EC" id="7.2.1.3"/>
    </reaction>
    <physiologicalReaction direction="left-to-right" evidence="23">
        <dbReference type="Rhea" id="RHEA:30404"/>
    </physiologicalReaction>
</comment>
<comment type="caution">
    <text evidence="26">The sequence shown here is derived from an EMBL/GenBank/DDBJ whole genome shotgun (WGS) entry which is preliminary data.</text>
</comment>
<feature type="transmembrane region" description="Helical" evidence="24">
    <location>
        <begin position="191"/>
        <end position="211"/>
    </location>
</feature>
<dbReference type="EMBL" id="AKHW03001628">
    <property type="protein sequence ID" value="KYO41663.1"/>
    <property type="molecule type" value="Genomic_DNA"/>
</dbReference>
<comment type="subcellular location">
    <subcellularLocation>
        <location evidence="2">Late endosome membrane</location>
        <topology evidence="2">Multi-pass membrane protein</topology>
    </subcellularLocation>
    <subcellularLocation>
        <location evidence="3">Lysosome membrane</location>
        <topology evidence="3">Multi-pass membrane protein</topology>
    </subcellularLocation>
</comment>
<keyword evidence="27" id="KW-1185">Reference proteome</keyword>
<dbReference type="GO" id="GO:0005765">
    <property type="term" value="C:lysosomal membrane"/>
    <property type="evidence" value="ECO:0007669"/>
    <property type="project" value="UniProtKB-SubCell"/>
</dbReference>
<reference evidence="26 27" key="1">
    <citation type="journal article" date="2012" name="Genome Biol.">
        <title>Sequencing three crocodilian genomes to illuminate the evolution of archosaurs and amniotes.</title>
        <authorList>
            <person name="St John J.A."/>
            <person name="Braun E.L."/>
            <person name="Isberg S.R."/>
            <person name="Miles L.G."/>
            <person name="Chong A.Y."/>
            <person name="Gongora J."/>
            <person name="Dalzell P."/>
            <person name="Moran C."/>
            <person name="Bed'hom B."/>
            <person name="Abzhanov A."/>
            <person name="Burgess S.C."/>
            <person name="Cooksey A.M."/>
            <person name="Castoe T.A."/>
            <person name="Crawford N.G."/>
            <person name="Densmore L.D."/>
            <person name="Drew J.C."/>
            <person name="Edwards S.V."/>
            <person name="Faircloth B.C."/>
            <person name="Fujita M.K."/>
            <person name="Greenwold M.J."/>
            <person name="Hoffmann F.G."/>
            <person name="Howard J.M."/>
            <person name="Iguchi T."/>
            <person name="Janes D.E."/>
            <person name="Khan S.Y."/>
            <person name="Kohno S."/>
            <person name="de Koning A.J."/>
            <person name="Lance S.L."/>
            <person name="McCarthy F.M."/>
            <person name="McCormack J.E."/>
            <person name="Merchant M.E."/>
            <person name="Peterson D.G."/>
            <person name="Pollock D.D."/>
            <person name="Pourmand N."/>
            <person name="Raney B.J."/>
            <person name="Roessler K.A."/>
            <person name="Sanford J.R."/>
            <person name="Sawyer R.H."/>
            <person name="Schmidt C.J."/>
            <person name="Triplett E.W."/>
            <person name="Tuberville T.D."/>
            <person name="Venegas-Anaya M."/>
            <person name="Howard J.T."/>
            <person name="Jarvis E.D."/>
            <person name="Guillette L.J.Jr."/>
            <person name="Glenn T.C."/>
            <person name="Green R.E."/>
            <person name="Ray D.A."/>
        </authorList>
    </citation>
    <scope>NUCLEOTIDE SEQUENCE [LARGE SCALE GENOMIC DNA]</scope>
    <source>
        <strain evidence="26">KSC_2009_1</strain>
    </source>
</reference>
<keyword evidence="5" id="KW-0813">Transport</keyword>
<evidence type="ECO:0000313" key="27">
    <source>
        <dbReference type="Proteomes" id="UP000050525"/>
    </source>
</evidence>
<proteinExistence type="predicted"/>
<dbReference type="FunFam" id="1.20.120.1770:FF:000001">
    <property type="entry name" value="Cytochrome b reductase 1"/>
    <property type="match status" value="1"/>
</dbReference>
<evidence type="ECO:0000256" key="8">
    <source>
        <dbReference type="ARBA" id="ARBA00022723"/>
    </source>
</evidence>
<dbReference type="EC" id="7.2.1.3" evidence="18"/>
<dbReference type="PhylomeDB" id="A0A151NY37"/>
<feature type="transmembrane region" description="Helical" evidence="24">
    <location>
        <begin position="234"/>
        <end position="254"/>
    </location>
</feature>
<dbReference type="GO" id="GO:0031902">
    <property type="term" value="C:late endosome membrane"/>
    <property type="evidence" value="ECO:0007669"/>
    <property type="project" value="UniProtKB-SubCell"/>
</dbReference>
<evidence type="ECO:0000256" key="16">
    <source>
        <dbReference type="ARBA" id="ARBA00023180"/>
    </source>
</evidence>
<evidence type="ECO:0000256" key="15">
    <source>
        <dbReference type="ARBA" id="ARBA00023136"/>
    </source>
</evidence>
<accession>A0A151NY37</accession>
<dbReference type="InterPro" id="IPR043205">
    <property type="entry name" value="CYB561/CYBRD1-like"/>
</dbReference>
<keyword evidence="7 24" id="KW-0812">Transmembrane</keyword>
<dbReference type="AlphaFoldDB" id="A0A151NY37"/>
<evidence type="ECO:0000256" key="12">
    <source>
        <dbReference type="ARBA" id="ARBA00022989"/>
    </source>
</evidence>
<evidence type="ECO:0000256" key="19">
    <source>
        <dbReference type="ARBA" id="ARBA00040498"/>
    </source>
</evidence>
<gene>
    <name evidence="26" type="primary">CYB561A3</name>
    <name evidence="26" type="ORF">Y1Q_0006408</name>
</gene>
<evidence type="ECO:0000256" key="1">
    <source>
        <dbReference type="ARBA" id="ARBA00001970"/>
    </source>
</evidence>
<evidence type="ECO:0000256" key="24">
    <source>
        <dbReference type="SAM" id="Phobius"/>
    </source>
</evidence>
<evidence type="ECO:0000256" key="9">
    <source>
        <dbReference type="ARBA" id="ARBA00022753"/>
    </source>
</evidence>
<feature type="transmembrane region" description="Helical" evidence="24">
    <location>
        <begin position="42"/>
        <end position="65"/>
    </location>
</feature>
<evidence type="ECO:0000256" key="7">
    <source>
        <dbReference type="ARBA" id="ARBA00022692"/>
    </source>
</evidence>
<dbReference type="PROSITE" id="PS50939">
    <property type="entry name" value="CYTOCHROME_B561"/>
    <property type="match status" value="1"/>
</dbReference>
<sequence>MSRDSSAEASTASWNYSPRRAPRWNRKQGVVSFSGTMPTLRLLPFSILLGVVGILCVGLTGFWCYHWRGGFGWDGTARMFNWHPVFMVMGMVVLYGAAALVYRLPLSRRGSKLPWKLLHAALALVAFLLAVLGLVAVFSYHKARTIANMYSLHSWVGLTAVVLFSCQWLMGFSTFLLPWAPTWLRGLYKPIHVFFGCAIFMLAIAASISGINEKLFFSLNNATVLYSSLPPEAWFANTLGLLIVVLGWMVLWALSKPAWKHPELDSPEAQQPLPEEDK</sequence>
<dbReference type="Proteomes" id="UP000050525">
    <property type="component" value="Unassembled WGS sequence"/>
</dbReference>
<evidence type="ECO:0000256" key="17">
    <source>
        <dbReference type="ARBA" id="ARBA00023228"/>
    </source>
</evidence>
<evidence type="ECO:0000313" key="26">
    <source>
        <dbReference type="EMBL" id="KYO41663.1"/>
    </source>
</evidence>
<keyword evidence="14" id="KW-0408">Iron</keyword>
<evidence type="ECO:0000256" key="6">
    <source>
        <dbReference type="ARBA" id="ARBA00022617"/>
    </source>
</evidence>
<evidence type="ECO:0000256" key="5">
    <source>
        <dbReference type="ARBA" id="ARBA00022448"/>
    </source>
</evidence>
<evidence type="ECO:0000256" key="4">
    <source>
        <dbReference type="ARBA" id="ARBA00011738"/>
    </source>
</evidence>
<dbReference type="PANTHER" id="PTHR10106">
    <property type="entry name" value="CYTOCHROME B561-RELATED"/>
    <property type="match status" value="1"/>
</dbReference>
<evidence type="ECO:0000256" key="3">
    <source>
        <dbReference type="ARBA" id="ARBA00004155"/>
    </source>
</evidence>
<dbReference type="InterPro" id="IPR006593">
    <property type="entry name" value="Cyt_b561/ferric_Rdtase_TM"/>
</dbReference>
<keyword evidence="11" id="KW-0249">Electron transport</keyword>
<comment type="subunit">
    <text evidence="4">Homodimer.</text>
</comment>
<evidence type="ECO:0000256" key="2">
    <source>
        <dbReference type="ARBA" id="ARBA00004107"/>
    </source>
</evidence>
<evidence type="ECO:0000259" key="25">
    <source>
        <dbReference type="PROSITE" id="PS50939"/>
    </source>
</evidence>
<keyword evidence="12 24" id="KW-1133">Transmembrane helix</keyword>
<evidence type="ECO:0000256" key="23">
    <source>
        <dbReference type="ARBA" id="ARBA00048457"/>
    </source>
</evidence>
<dbReference type="GO" id="GO:0046872">
    <property type="term" value="F:metal ion binding"/>
    <property type="evidence" value="ECO:0007669"/>
    <property type="project" value="UniProtKB-KW"/>
</dbReference>
<name>A0A151NY37_ALLMI</name>
<keyword evidence="16" id="KW-0325">Glycoprotein</keyword>
<keyword evidence="10" id="KW-1278">Translocase</keyword>
<dbReference type="GO" id="GO:0140571">
    <property type="term" value="F:transmembrane ascorbate ferrireductase activity"/>
    <property type="evidence" value="ECO:0007669"/>
    <property type="project" value="UniProtKB-EC"/>
</dbReference>
<keyword evidence="13" id="KW-0560">Oxidoreductase</keyword>
<keyword evidence="8" id="KW-0479">Metal-binding</keyword>
<dbReference type="Gene3D" id="1.20.120.1770">
    <property type="match status" value="1"/>
</dbReference>
<keyword evidence="17" id="KW-0458">Lysosome</keyword>
<comment type="cofactor">
    <cofactor evidence="1">
        <name>heme b</name>
        <dbReference type="ChEBI" id="CHEBI:60344"/>
    </cofactor>
</comment>
<comment type="function">
    <text evidence="22">Transmembrane reductase that uses ascorbate as an electron donor in the cytoplasm and transfers electrons across membranes to reduce iron cations Fe(3+) into Fe(2+) in the lumen of the late endosome and lysosome. Reduced iron can then be extruded from the late endosome and lysosome to the cytoplasm by divalent metal-specific transporters. It is therefore most probably involved in endosomal and lysosomal cellular iron homeostasis.</text>
</comment>
<feature type="transmembrane region" description="Helical" evidence="24">
    <location>
        <begin position="152"/>
        <end position="179"/>
    </location>
</feature>
<feature type="transmembrane region" description="Helical" evidence="24">
    <location>
        <begin position="85"/>
        <end position="105"/>
    </location>
</feature>
<keyword evidence="6" id="KW-0349">Heme</keyword>
<evidence type="ECO:0000256" key="22">
    <source>
        <dbReference type="ARBA" id="ARBA00046132"/>
    </source>
</evidence>
<dbReference type="SMART" id="SM00665">
    <property type="entry name" value="B561"/>
    <property type="match status" value="1"/>
</dbReference>
<evidence type="ECO:0000256" key="13">
    <source>
        <dbReference type="ARBA" id="ARBA00023002"/>
    </source>
</evidence>
<protein>
    <recommendedName>
        <fullName evidence="19">Lysosomal membrane ascorbate-dependent ferrireductase CYB561A3</fullName>
        <ecNumber evidence="18">7.2.1.3</ecNumber>
    </recommendedName>
    <alternativeName>
        <fullName evidence="21">Cytochrome b ascorbate-dependent protein 3</fullName>
    </alternativeName>
    <alternativeName>
        <fullName evidence="20">Lysosomal cytochrome b</fullName>
    </alternativeName>
</protein>
<feature type="transmembrane region" description="Helical" evidence="24">
    <location>
        <begin position="117"/>
        <end position="140"/>
    </location>
</feature>
<evidence type="ECO:0000256" key="20">
    <source>
        <dbReference type="ARBA" id="ARBA00042550"/>
    </source>
</evidence>
<dbReference type="eggNOG" id="KOG1619">
    <property type="taxonomic scope" value="Eukaryota"/>
</dbReference>